<dbReference type="OrthoDB" id="7788186at2"/>
<dbReference type="InterPro" id="IPR000253">
    <property type="entry name" value="FHA_dom"/>
</dbReference>
<evidence type="ECO:0000313" key="2">
    <source>
        <dbReference type="EMBL" id="ASC69472.1"/>
    </source>
</evidence>
<dbReference type="PROSITE" id="PS50006">
    <property type="entry name" value="FHA_DOMAIN"/>
    <property type="match status" value="1"/>
</dbReference>
<dbReference type="CDD" id="cd00060">
    <property type="entry name" value="FHA"/>
    <property type="match status" value="1"/>
</dbReference>
<dbReference type="Gene3D" id="2.60.200.20">
    <property type="match status" value="1"/>
</dbReference>
<protein>
    <recommendedName>
        <fullName evidence="1">FHA domain-containing protein</fullName>
    </recommendedName>
</protein>
<dbReference type="AlphaFoldDB" id="A0A1Z3HGM6"/>
<name>A0A1Z3HGM6_9CYAN</name>
<organism evidence="2 3">
    <name type="scientific">Halomicronema hongdechloris C2206</name>
    <dbReference type="NCBI Taxonomy" id="1641165"/>
    <lineage>
        <taxon>Bacteria</taxon>
        <taxon>Bacillati</taxon>
        <taxon>Cyanobacteriota</taxon>
        <taxon>Cyanophyceae</taxon>
        <taxon>Nodosilineales</taxon>
        <taxon>Nodosilineaceae</taxon>
        <taxon>Halomicronema</taxon>
    </lineage>
</organism>
<reference evidence="2 3" key="1">
    <citation type="journal article" date="2016" name="Biochim. Biophys. Acta">
        <title>Characterization of red-shifted phycobilisomes isolated from the chlorophyll f-containing cyanobacterium Halomicronema hongdechloris.</title>
        <authorList>
            <person name="Li Y."/>
            <person name="Lin Y."/>
            <person name="Garvey C.J."/>
            <person name="Birch D."/>
            <person name="Corkery R.W."/>
            <person name="Loughlin P.C."/>
            <person name="Scheer H."/>
            <person name="Willows R.D."/>
            <person name="Chen M."/>
        </authorList>
    </citation>
    <scope>NUCLEOTIDE SEQUENCE [LARGE SCALE GENOMIC DNA]</scope>
    <source>
        <strain evidence="2 3">C2206</strain>
    </source>
</reference>
<dbReference type="Pfam" id="PF00498">
    <property type="entry name" value="FHA"/>
    <property type="match status" value="1"/>
</dbReference>
<dbReference type="EMBL" id="CP021983">
    <property type="protein sequence ID" value="ASC69472.1"/>
    <property type="molecule type" value="Genomic_DNA"/>
</dbReference>
<feature type="domain" description="FHA" evidence="1">
    <location>
        <begin position="29"/>
        <end position="89"/>
    </location>
</feature>
<dbReference type="Proteomes" id="UP000191901">
    <property type="component" value="Chromosome"/>
</dbReference>
<proteinExistence type="predicted"/>
<dbReference type="SUPFAM" id="SSF49879">
    <property type="entry name" value="SMAD/FHA domain"/>
    <property type="match status" value="1"/>
</dbReference>
<dbReference type="InterPro" id="IPR036188">
    <property type="entry name" value="FAD/NAD-bd_sf"/>
</dbReference>
<evidence type="ECO:0000313" key="3">
    <source>
        <dbReference type="Proteomes" id="UP000191901"/>
    </source>
</evidence>
<sequence length="659" mass="74686">MPPFPLKIRLTWKDSVTQDTRNPLLSLPIALGSEFSAMPANLGQLAVSRMTFRDPIASKFHAFIYLENNQPVIIDQNTPAGTWINNVRVQKHILRDHDVICLGNQEIRVRLVSQASSPTSASYQCANVPLNPPTSQPQTKPKFPPAAFKQAEYVSLDYLEETGRFNPRKDQFDYAAIGAGLGSYIWVDFLRIFGVKAERIVALGTQDKPYARYQQLCLNSQIPPHERLRSNSDSCPDNIWGWPSYALRESWQDFWKGRVNHTLESLWQVFSEPVLAETYTPKSGNVFKSIDREANRIGWSDIFRHGSVRAIRKMSDGRYAIAYSQGKGRYGFVVAKHIHLSTGYPGIRLLKHLKEYRDKTKDLKSVVNAYESHEHIYDSLVEQGGTVLIQGRGIVASRILQRIYETCQKSSHRIEVIHMMRRPIGRNEGNKFGLAQRSVSNHFELQPFNWPKACWGGDLRDVLEKASDSERTQLLKAWGGTTTADRRDWQRIIASGLRDQWYRPKFGSVKEVEPAGRQLKVTYSEVEGGKVQGVATREVDFIIDATGLEADLEVSPLLKDLIDCYSLQLLDNGRFKISNEFEIAEMCSKQTGQQPGHMYASGVITLGGPYAAVDSFLGLQYGALRSIDSLVKKRAPGLRRLNGLASLWQWYKWATYQKP</sequence>
<dbReference type="STRING" id="1641165.XM38_22165"/>
<accession>A0A1Z3HGM6</accession>
<evidence type="ECO:0000259" key="1">
    <source>
        <dbReference type="PROSITE" id="PS50006"/>
    </source>
</evidence>
<keyword evidence="3" id="KW-1185">Reference proteome</keyword>
<dbReference type="InterPro" id="IPR008984">
    <property type="entry name" value="SMAD_FHA_dom_sf"/>
</dbReference>
<dbReference type="Gene3D" id="3.50.50.60">
    <property type="entry name" value="FAD/NAD(P)-binding domain"/>
    <property type="match status" value="1"/>
</dbReference>
<gene>
    <name evidence="2" type="ORF">XM38_003990</name>
</gene>
<dbReference type="KEGG" id="hhg:XM38_003990"/>
<dbReference type="RefSeq" id="WP_080812792.1">
    <property type="nucleotide sequence ID" value="NZ_CP021983.2"/>
</dbReference>